<dbReference type="AlphaFoldDB" id="A0A425Y2X7"/>
<keyword evidence="3" id="KW-1185">Reference proteome</keyword>
<keyword evidence="1" id="KW-1133">Transmembrane helix</keyword>
<sequence>MKLHFSRNMIPALILLILVVLLELFGPKPIDWTPNFNKDDKRPFGDKILVELIEKDLFPQQEIETRYVPIYNYSAKDSLNAGKNYIYITKNLTLAPWDGKRLLHMAEIGNQIFIAADYIGDYLADTLKLRIEDNLNWKNISGLKEQSQHFERSEFKNKQTYLYKKGHGRSQILGFPKEKVVVLGRDDNNNIQFIKIPFGKGNIFYHTQPLAFTNYNLLLNRNAELVYKAFSYLPQQTTIWDEYYKPLSENADQSPLSYILSSPPIKLAYYILIISLILFMYFDGKRQQRSIPIIKPLRNSSLDFLHTVGRLYYNRKNHKDIAQKKFLHLKEYLRSKYHIELHGEKEKYLHQLSLRSNISERTLILLFEQAELLLKNEQINDEDLENFHAKIEYIYENCQ</sequence>
<dbReference type="OrthoDB" id="1111222at2"/>
<evidence type="ECO:0008006" key="4">
    <source>
        <dbReference type="Google" id="ProtNLM"/>
    </source>
</evidence>
<dbReference type="Proteomes" id="UP000285794">
    <property type="component" value="Unassembled WGS sequence"/>
</dbReference>
<dbReference type="EMBL" id="QQWG01000006">
    <property type="protein sequence ID" value="RRG22176.1"/>
    <property type="molecule type" value="Genomic_DNA"/>
</dbReference>
<evidence type="ECO:0000256" key="1">
    <source>
        <dbReference type="SAM" id="Phobius"/>
    </source>
</evidence>
<feature type="transmembrane region" description="Helical" evidence="1">
    <location>
        <begin position="267"/>
        <end position="284"/>
    </location>
</feature>
<dbReference type="RefSeq" id="WP_125030407.1">
    <property type="nucleotide sequence ID" value="NZ_JAPXVP010000006.1"/>
</dbReference>
<keyword evidence="1" id="KW-0812">Transmembrane</keyword>
<evidence type="ECO:0000313" key="2">
    <source>
        <dbReference type="EMBL" id="RRG22176.1"/>
    </source>
</evidence>
<keyword evidence="1" id="KW-0472">Membrane</keyword>
<organism evidence="2 3">
    <name type="scientific">Ancylomarina euxinus</name>
    <dbReference type="NCBI Taxonomy" id="2283627"/>
    <lineage>
        <taxon>Bacteria</taxon>
        <taxon>Pseudomonadati</taxon>
        <taxon>Bacteroidota</taxon>
        <taxon>Bacteroidia</taxon>
        <taxon>Marinilabiliales</taxon>
        <taxon>Marinifilaceae</taxon>
        <taxon>Ancylomarina</taxon>
    </lineage>
</organism>
<accession>A0A425Y2X7</accession>
<protein>
    <recommendedName>
        <fullName evidence="4">DUF4350 domain-containing protein</fullName>
    </recommendedName>
</protein>
<name>A0A425Y2X7_9BACT</name>
<gene>
    <name evidence="2" type="ORF">DWB61_08195</name>
</gene>
<reference evidence="2 3" key="1">
    <citation type="submission" date="2018-07" db="EMBL/GenBank/DDBJ databases">
        <title>Draft genome sequence of Ancylomarina sp. M1P.</title>
        <authorList>
            <person name="Yadav S."/>
            <person name="Villanueva L."/>
            <person name="Damste J.S.S."/>
        </authorList>
    </citation>
    <scope>NUCLEOTIDE SEQUENCE [LARGE SCALE GENOMIC DNA]</scope>
    <source>
        <strain evidence="2 3">M1P</strain>
    </source>
</reference>
<comment type="caution">
    <text evidence="2">The sequence shown here is derived from an EMBL/GenBank/DDBJ whole genome shotgun (WGS) entry which is preliminary data.</text>
</comment>
<proteinExistence type="predicted"/>
<evidence type="ECO:0000313" key="3">
    <source>
        <dbReference type="Proteomes" id="UP000285794"/>
    </source>
</evidence>